<sequence>MFWRERERENKEQNGGPPCGQVRVIVVGDSALSELVGLFPFLQSRNIKRSLPPPFSQRGYTEAFRFFSSMTSHLSCSQSSALLVLNQNIWFTRTTKKSSSCCRTVQHLVQPVQVKNILPFLFLHHIYRR</sequence>
<organism evidence="1 2">
    <name type="scientific">Cuscuta europaea</name>
    <name type="common">European dodder</name>
    <dbReference type="NCBI Taxonomy" id="41803"/>
    <lineage>
        <taxon>Eukaryota</taxon>
        <taxon>Viridiplantae</taxon>
        <taxon>Streptophyta</taxon>
        <taxon>Embryophyta</taxon>
        <taxon>Tracheophyta</taxon>
        <taxon>Spermatophyta</taxon>
        <taxon>Magnoliopsida</taxon>
        <taxon>eudicotyledons</taxon>
        <taxon>Gunneridae</taxon>
        <taxon>Pentapetalae</taxon>
        <taxon>asterids</taxon>
        <taxon>lamiids</taxon>
        <taxon>Solanales</taxon>
        <taxon>Convolvulaceae</taxon>
        <taxon>Cuscuteae</taxon>
        <taxon>Cuscuta</taxon>
        <taxon>Cuscuta subgen. Cuscuta</taxon>
    </lineage>
</organism>
<proteinExistence type="predicted"/>
<evidence type="ECO:0000313" key="2">
    <source>
        <dbReference type="Proteomes" id="UP001152484"/>
    </source>
</evidence>
<dbReference type="Proteomes" id="UP001152484">
    <property type="component" value="Unassembled WGS sequence"/>
</dbReference>
<keyword evidence="2" id="KW-1185">Reference proteome</keyword>
<name>A0A9P1A008_CUSEU</name>
<gene>
    <name evidence="1" type="ORF">CEURO_LOCUS22137</name>
</gene>
<dbReference type="EMBL" id="CAMAPE010000077">
    <property type="protein sequence ID" value="CAH9118924.1"/>
    <property type="molecule type" value="Genomic_DNA"/>
</dbReference>
<dbReference type="AlphaFoldDB" id="A0A9P1A008"/>
<accession>A0A9P1A008</accession>
<comment type="caution">
    <text evidence="1">The sequence shown here is derived from an EMBL/GenBank/DDBJ whole genome shotgun (WGS) entry which is preliminary data.</text>
</comment>
<protein>
    <submittedName>
        <fullName evidence="1">Uncharacterized protein</fullName>
    </submittedName>
</protein>
<reference evidence="1" key="1">
    <citation type="submission" date="2022-07" db="EMBL/GenBank/DDBJ databases">
        <authorList>
            <person name="Macas J."/>
            <person name="Novak P."/>
            <person name="Neumann P."/>
        </authorList>
    </citation>
    <scope>NUCLEOTIDE SEQUENCE</scope>
</reference>
<evidence type="ECO:0000313" key="1">
    <source>
        <dbReference type="EMBL" id="CAH9118924.1"/>
    </source>
</evidence>